<evidence type="ECO:0000313" key="3">
    <source>
        <dbReference type="Proteomes" id="UP001162483"/>
    </source>
</evidence>
<keyword evidence="3" id="KW-1185">Reference proteome</keyword>
<evidence type="ECO:0000313" key="2">
    <source>
        <dbReference type="EMBL" id="CAI9583566.1"/>
    </source>
</evidence>
<proteinExistence type="predicted"/>
<feature type="region of interest" description="Disordered" evidence="1">
    <location>
        <begin position="53"/>
        <end position="87"/>
    </location>
</feature>
<feature type="compositionally biased region" description="Basic and acidic residues" evidence="1">
    <location>
        <begin position="53"/>
        <end position="70"/>
    </location>
</feature>
<sequence>MCDLPASGPRRRAAAHLCSIKKGHMCRERASCALPAHMSGTHETVPISYFDRDLPRSCDRRDGASHDPKPRPASQHLEPLKGREAPA</sequence>
<dbReference type="Proteomes" id="UP001162483">
    <property type="component" value="Unassembled WGS sequence"/>
</dbReference>
<evidence type="ECO:0000256" key="1">
    <source>
        <dbReference type="SAM" id="MobiDB-lite"/>
    </source>
</evidence>
<reference evidence="2" key="1">
    <citation type="submission" date="2023-05" db="EMBL/GenBank/DDBJ databases">
        <authorList>
            <person name="Stuckert A."/>
        </authorList>
    </citation>
    <scope>NUCLEOTIDE SEQUENCE</scope>
</reference>
<organism evidence="2 3">
    <name type="scientific">Staurois parvus</name>
    <dbReference type="NCBI Taxonomy" id="386267"/>
    <lineage>
        <taxon>Eukaryota</taxon>
        <taxon>Metazoa</taxon>
        <taxon>Chordata</taxon>
        <taxon>Craniata</taxon>
        <taxon>Vertebrata</taxon>
        <taxon>Euteleostomi</taxon>
        <taxon>Amphibia</taxon>
        <taxon>Batrachia</taxon>
        <taxon>Anura</taxon>
        <taxon>Neobatrachia</taxon>
        <taxon>Ranoidea</taxon>
        <taxon>Ranidae</taxon>
        <taxon>Staurois</taxon>
    </lineage>
</organism>
<gene>
    <name evidence="2" type="ORF">SPARVUS_LOCUS9833381</name>
</gene>
<name>A0ABN9EIL0_9NEOB</name>
<comment type="caution">
    <text evidence="2">The sequence shown here is derived from an EMBL/GenBank/DDBJ whole genome shotgun (WGS) entry which is preliminary data.</text>
</comment>
<dbReference type="EMBL" id="CATNWA010015456">
    <property type="protein sequence ID" value="CAI9583566.1"/>
    <property type="molecule type" value="Genomic_DNA"/>
</dbReference>
<feature type="compositionally biased region" description="Basic and acidic residues" evidence="1">
    <location>
        <begin position="78"/>
        <end position="87"/>
    </location>
</feature>
<protein>
    <submittedName>
        <fullName evidence="2">Uncharacterized protein</fullName>
    </submittedName>
</protein>
<accession>A0ABN9EIL0</accession>